<evidence type="ECO:0000256" key="5">
    <source>
        <dbReference type="ARBA" id="ARBA00022630"/>
    </source>
</evidence>
<evidence type="ECO:0000256" key="8">
    <source>
        <dbReference type="ARBA" id="ARBA00023002"/>
    </source>
</evidence>
<dbReference type="AlphaFoldDB" id="A0A7S0S0E1"/>
<dbReference type="InterPro" id="IPR005288">
    <property type="entry name" value="NadB"/>
</dbReference>
<keyword evidence="6 10" id="KW-0662">Pyridine nucleotide biosynthesis</keyword>
<reference evidence="14" key="1">
    <citation type="submission" date="2021-01" db="EMBL/GenBank/DDBJ databases">
        <authorList>
            <person name="Corre E."/>
            <person name="Pelletier E."/>
            <person name="Niang G."/>
            <person name="Scheremetjew M."/>
            <person name="Finn R."/>
            <person name="Kale V."/>
            <person name="Holt S."/>
            <person name="Cochrane G."/>
            <person name="Meng A."/>
            <person name="Brown T."/>
            <person name="Cohen L."/>
        </authorList>
    </citation>
    <scope>NUCLEOTIDE SEQUENCE</scope>
    <source>
        <strain evidence="14">SAG 11-49</strain>
    </source>
</reference>
<dbReference type="Gene3D" id="1.20.58.100">
    <property type="entry name" value="Fumarate reductase/succinate dehydrogenase flavoprotein-like, C-terminal domain"/>
    <property type="match status" value="1"/>
</dbReference>
<dbReference type="Gene3D" id="3.50.50.60">
    <property type="entry name" value="FAD/NAD(P)-binding domain"/>
    <property type="match status" value="1"/>
</dbReference>
<dbReference type="Gene3D" id="3.90.700.10">
    <property type="entry name" value="Succinate dehydrogenase/fumarate reductase flavoprotein, catalytic domain"/>
    <property type="match status" value="1"/>
</dbReference>
<dbReference type="InterPro" id="IPR037099">
    <property type="entry name" value="Fum_R/Succ_DH_flav-like_C_sf"/>
</dbReference>
<keyword evidence="8 10" id="KW-0560">Oxidoreductase</keyword>
<dbReference type="PANTHER" id="PTHR42716:SF2">
    <property type="entry name" value="L-ASPARTATE OXIDASE, CHLOROPLASTIC"/>
    <property type="match status" value="1"/>
</dbReference>
<feature type="region of interest" description="Disordered" evidence="11">
    <location>
        <begin position="644"/>
        <end position="673"/>
    </location>
</feature>
<comment type="function">
    <text evidence="10">Catalyzes the oxidation of L-aspartate to iminoaspartate.</text>
</comment>
<evidence type="ECO:0000259" key="13">
    <source>
        <dbReference type="Pfam" id="PF02910"/>
    </source>
</evidence>
<evidence type="ECO:0000256" key="10">
    <source>
        <dbReference type="RuleBase" id="RU362049"/>
    </source>
</evidence>
<evidence type="ECO:0000313" key="14">
    <source>
        <dbReference type="EMBL" id="CAD8692881.1"/>
    </source>
</evidence>
<comment type="catalytic activity">
    <reaction evidence="9 10">
        <text>L-aspartate + O2 = iminosuccinate + H2O2</text>
        <dbReference type="Rhea" id="RHEA:25876"/>
        <dbReference type="ChEBI" id="CHEBI:15379"/>
        <dbReference type="ChEBI" id="CHEBI:16240"/>
        <dbReference type="ChEBI" id="CHEBI:29991"/>
        <dbReference type="ChEBI" id="CHEBI:77875"/>
        <dbReference type="EC" id="1.4.3.16"/>
    </reaction>
</comment>
<evidence type="ECO:0000256" key="3">
    <source>
        <dbReference type="ARBA" id="ARBA00008562"/>
    </source>
</evidence>
<comment type="similarity">
    <text evidence="3 10">Belongs to the FAD-dependent oxidoreductase 2 family. NadB subfamily.</text>
</comment>
<evidence type="ECO:0000259" key="12">
    <source>
        <dbReference type="Pfam" id="PF00890"/>
    </source>
</evidence>
<feature type="region of interest" description="Disordered" evidence="11">
    <location>
        <begin position="1"/>
        <end position="23"/>
    </location>
</feature>
<feature type="domain" description="FAD-dependent oxidoreductase 2 FAD-binding" evidence="12">
    <location>
        <begin position="91"/>
        <end position="469"/>
    </location>
</feature>
<gene>
    <name evidence="14" type="ORF">CLEI1391_LOCUS17064</name>
</gene>
<feature type="region of interest" description="Disordered" evidence="11">
    <location>
        <begin position="65"/>
        <end position="84"/>
    </location>
</feature>
<dbReference type="NCBIfam" id="TIGR00551">
    <property type="entry name" value="nadB"/>
    <property type="match status" value="1"/>
</dbReference>
<dbReference type="SUPFAM" id="SSF46977">
    <property type="entry name" value="Succinate dehydrogenase/fumarate reductase flavoprotein C-terminal domain"/>
    <property type="match status" value="1"/>
</dbReference>
<protein>
    <recommendedName>
        <fullName evidence="4 10">L-aspartate oxidase</fullName>
        <ecNumber evidence="4 10">1.4.3.16</ecNumber>
    </recommendedName>
</protein>
<sequence length="688" mass="74070">MRSIAPSSSQRCRTTSRPSAQPLTHVTGVHRSRLAIAGTRHAPRKLSVTVRSDVNWDAFRSTELGSRKTETRASSAPRPSSAPGGTVQQFDYLVIGSGIAGLSYALKVAQYGTVALVTKDFANEGCTQYAQGGVCAVLDRNDSVSEHVRDTIIAGAFLNDPQAVEVVCREGPARVLELVQMGAEFTRNEDGSLHLTKEGGHSKRRVVHAADLTGREIERALLSTARAHPNIRFFEHHLAVDLVTDEYQGVPHCFGADVLDQRTMAMTRFITLSTMLACGGAGQVYPNTTNPHVATGDGIAMAFRAHARVSNMEFIQFHPTALYDPTSKGRTFLISEAVRGEGGELYNLGGERFMSKYDPKRMELAPRDIVARSIHNELMERGDSHVLLNISHKPAKEVLHHFPNIAAKCAELGFDITKDPIPVLPAQHYTCGGVATGLLGETNVQGLYACGEVACSGLHGANRLASNSLLEGLVFADRAVGPSVAHAEHALRNCGRQLHYAAASANFTGAHGARPLTPALASWVAAKRAELRDMMWRYCGIVRRTSELQSALDVAGHTYVEAKATLKAYGYSTELVELLNLATVAEITVSCALQRRESRGGHYCADHPEERDSEKKPSMVHKEAATAARRAKIGNAVLPLELMHPGGSTSTVVGTGSGGAVKKGSKVSTRKAGVVQRDMAVRSLPQEN</sequence>
<evidence type="ECO:0000256" key="9">
    <source>
        <dbReference type="ARBA" id="ARBA00050942"/>
    </source>
</evidence>
<dbReference type="SUPFAM" id="SSF56425">
    <property type="entry name" value="Succinate dehydrogenase/fumarate reductase flavoprotein, catalytic domain"/>
    <property type="match status" value="1"/>
</dbReference>
<comment type="cofactor">
    <cofactor evidence="1 10">
        <name>FAD</name>
        <dbReference type="ChEBI" id="CHEBI:57692"/>
    </cofactor>
</comment>
<dbReference type="PANTHER" id="PTHR42716">
    <property type="entry name" value="L-ASPARTATE OXIDASE"/>
    <property type="match status" value="1"/>
</dbReference>
<dbReference type="InterPro" id="IPR036188">
    <property type="entry name" value="FAD/NAD-bd_sf"/>
</dbReference>
<accession>A0A7S0S0E1</accession>
<dbReference type="GO" id="GO:0008734">
    <property type="term" value="F:L-aspartate oxidase activity"/>
    <property type="evidence" value="ECO:0007669"/>
    <property type="project" value="UniProtKB-UniRule"/>
</dbReference>
<dbReference type="InterPro" id="IPR003953">
    <property type="entry name" value="FAD-dep_OxRdtase_2_FAD-bd"/>
</dbReference>
<dbReference type="Pfam" id="PF02910">
    <property type="entry name" value="Succ_DH_flav_C"/>
    <property type="match status" value="1"/>
</dbReference>
<dbReference type="Pfam" id="PF00890">
    <property type="entry name" value="FAD_binding_2"/>
    <property type="match status" value="1"/>
</dbReference>
<dbReference type="GO" id="GO:0009507">
    <property type="term" value="C:chloroplast"/>
    <property type="evidence" value="ECO:0007669"/>
    <property type="project" value="UniProtKB-SubCell"/>
</dbReference>
<feature type="compositionally biased region" description="Low complexity" evidence="11">
    <location>
        <begin position="72"/>
        <end position="83"/>
    </location>
</feature>
<dbReference type="GO" id="GO:0009435">
    <property type="term" value="P:NAD+ biosynthetic process"/>
    <property type="evidence" value="ECO:0007669"/>
    <property type="project" value="UniProtKB-UniPathway"/>
</dbReference>
<dbReference type="InterPro" id="IPR015939">
    <property type="entry name" value="Fum_Rdtase/Succ_DH_flav-like_C"/>
</dbReference>
<dbReference type="PRINTS" id="PR00411">
    <property type="entry name" value="PNDRDTASEI"/>
</dbReference>
<evidence type="ECO:0000256" key="11">
    <source>
        <dbReference type="SAM" id="MobiDB-lite"/>
    </source>
</evidence>
<organism evidence="14">
    <name type="scientific">Chlamydomonas leiostraca</name>
    <dbReference type="NCBI Taxonomy" id="1034604"/>
    <lineage>
        <taxon>Eukaryota</taxon>
        <taxon>Viridiplantae</taxon>
        <taxon>Chlorophyta</taxon>
        <taxon>core chlorophytes</taxon>
        <taxon>Chlorophyceae</taxon>
        <taxon>CS clade</taxon>
        <taxon>Chlamydomonadales</taxon>
        <taxon>Chlamydomonadaceae</taxon>
        <taxon>Chlamydomonas</taxon>
    </lineage>
</organism>
<proteinExistence type="inferred from homology"/>
<dbReference type="UniPathway" id="UPA00253">
    <property type="reaction ID" value="UER00326"/>
</dbReference>
<evidence type="ECO:0000256" key="4">
    <source>
        <dbReference type="ARBA" id="ARBA00012173"/>
    </source>
</evidence>
<dbReference type="EC" id="1.4.3.16" evidence="4 10"/>
<dbReference type="EMBL" id="HBFB01030523">
    <property type="protein sequence ID" value="CAD8692881.1"/>
    <property type="molecule type" value="Transcribed_RNA"/>
</dbReference>
<evidence type="ECO:0000256" key="1">
    <source>
        <dbReference type="ARBA" id="ARBA00001974"/>
    </source>
</evidence>
<feature type="domain" description="Fumarate reductase/succinate dehydrogenase flavoprotein-like C-terminal" evidence="13">
    <location>
        <begin position="528"/>
        <end position="614"/>
    </location>
</feature>
<evidence type="ECO:0000256" key="7">
    <source>
        <dbReference type="ARBA" id="ARBA00022827"/>
    </source>
</evidence>
<dbReference type="FunFam" id="3.90.700.10:FF:000002">
    <property type="entry name" value="L-aspartate oxidase"/>
    <property type="match status" value="1"/>
</dbReference>
<keyword evidence="5 10" id="KW-0285">Flavoprotein</keyword>
<keyword evidence="7 10" id="KW-0274">FAD</keyword>
<name>A0A7S0S0E1_9CHLO</name>
<dbReference type="PRINTS" id="PR00368">
    <property type="entry name" value="FADPNR"/>
</dbReference>
<dbReference type="SUPFAM" id="SSF51905">
    <property type="entry name" value="FAD/NAD(P)-binding domain"/>
    <property type="match status" value="1"/>
</dbReference>
<evidence type="ECO:0000256" key="6">
    <source>
        <dbReference type="ARBA" id="ARBA00022642"/>
    </source>
</evidence>
<evidence type="ECO:0000256" key="2">
    <source>
        <dbReference type="ARBA" id="ARBA00004950"/>
    </source>
</evidence>
<comment type="subcellular location">
    <subcellularLocation>
        <location evidence="10">Plastid</location>
        <location evidence="10">Chloroplast</location>
    </subcellularLocation>
</comment>
<dbReference type="InterPro" id="IPR027477">
    <property type="entry name" value="Succ_DH/fumarate_Rdtase_cat_sf"/>
</dbReference>
<comment type="pathway">
    <text evidence="2 10">Cofactor biosynthesis; NAD(+) biosynthesis; iminoaspartate from L-aspartate (oxidase route): step 1/1.</text>
</comment>